<dbReference type="AlphaFoldDB" id="A4GIG5"/>
<reference evidence="1" key="2">
    <citation type="journal article" date="2007" name="Proc. Natl. Acad. Sci. U.S.A.">
        <title>Proteorhodopsin photosystem gene expression enables photophosphorylation in a heterologous host.</title>
        <authorList>
            <person name="Martinez A."/>
            <person name="Bradley A.S."/>
            <person name="Waldbauer J.R."/>
            <person name="Summons R.E."/>
            <person name="Delong E.F."/>
        </authorList>
    </citation>
    <scope>NUCLEOTIDE SEQUENCE</scope>
</reference>
<accession>A4GIG5</accession>
<organism evidence="1">
    <name type="scientific">uncultured marine bacterium HF10_19P19</name>
    <dbReference type="NCBI Taxonomy" id="413067"/>
    <lineage>
        <taxon>Bacteria</taxon>
        <taxon>environmental samples</taxon>
    </lineage>
</organism>
<proteinExistence type="predicted"/>
<evidence type="ECO:0000313" key="1">
    <source>
        <dbReference type="EMBL" id="ABL60975.1"/>
    </source>
</evidence>
<protein>
    <submittedName>
        <fullName evidence="1">Uncharacterized protein</fullName>
    </submittedName>
</protein>
<sequence length="40" mass="4171">MKMFLISSTTAVALAVVAYFILTSIGMDTASVMSGSSVRL</sequence>
<reference evidence="1" key="1">
    <citation type="journal article" date="2007" name="Environ. Microbiol.">
        <title>Proteorhodopsin photosystem gene clusters exhibit co-evolutionary trends and shared ancestry among diverse marine microbial phyla.</title>
        <authorList>
            <person name="McCarren J."/>
            <person name="Delong E.F."/>
        </authorList>
    </citation>
    <scope>NUCLEOTIDE SEQUENCE</scope>
</reference>
<name>A4GIG5_9BACT</name>
<dbReference type="EMBL" id="EF100190">
    <property type="protein sequence ID" value="ABL60975.1"/>
    <property type="molecule type" value="Genomic_DNA"/>
</dbReference>
<gene>
    <name evidence="1" type="ORF">ALOHA_HF1019P19.38</name>
</gene>